<evidence type="ECO:0000313" key="1">
    <source>
        <dbReference type="EMBL" id="KAJ6835025.1"/>
    </source>
</evidence>
<organism evidence="1 2">
    <name type="scientific">Iris pallida</name>
    <name type="common">Sweet iris</name>
    <dbReference type="NCBI Taxonomy" id="29817"/>
    <lineage>
        <taxon>Eukaryota</taxon>
        <taxon>Viridiplantae</taxon>
        <taxon>Streptophyta</taxon>
        <taxon>Embryophyta</taxon>
        <taxon>Tracheophyta</taxon>
        <taxon>Spermatophyta</taxon>
        <taxon>Magnoliopsida</taxon>
        <taxon>Liliopsida</taxon>
        <taxon>Asparagales</taxon>
        <taxon>Iridaceae</taxon>
        <taxon>Iridoideae</taxon>
        <taxon>Irideae</taxon>
        <taxon>Iris</taxon>
    </lineage>
</organism>
<reference evidence="1" key="1">
    <citation type="journal article" date="2023" name="GigaByte">
        <title>Genome assembly of the bearded iris, Iris pallida Lam.</title>
        <authorList>
            <person name="Bruccoleri R.E."/>
            <person name="Oakeley E.J."/>
            <person name="Faust A.M.E."/>
            <person name="Altorfer M."/>
            <person name="Dessus-Babus S."/>
            <person name="Burckhardt D."/>
            <person name="Oertli M."/>
            <person name="Naumann U."/>
            <person name="Petersen F."/>
            <person name="Wong J."/>
        </authorList>
    </citation>
    <scope>NUCLEOTIDE SEQUENCE</scope>
    <source>
        <strain evidence="1">GSM-AAB239-AS_SAM_17_03QT</strain>
    </source>
</reference>
<accession>A0AAX6H3H3</accession>
<gene>
    <name evidence="1" type="ORF">M6B38_123480</name>
</gene>
<protein>
    <submittedName>
        <fullName evidence="1">Uncharacterized protein</fullName>
    </submittedName>
</protein>
<dbReference type="AlphaFoldDB" id="A0AAX6H3H3"/>
<name>A0AAX6H3H3_IRIPA</name>
<keyword evidence="2" id="KW-1185">Reference proteome</keyword>
<dbReference type="EMBL" id="JANAVB010013598">
    <property type="protein sequence ID" value="KAJ6835025.1"/>
    <property type="molecule type" value="Genomic_DNA"/>
</dbReference>
<proteinExistence type="predicted"/>
<reference evidence="1" key="2">
    <citation type="submission" date="2023-04" db="EMBL/GenBank/DDBJ databases">
        <authorList>
            <person name="Bruccoleri R.E."/>
            <person name="Oakeley E.J."/>
            <person name="Faust A.-M."/>
            <person name="Dessus-Babus S."/>
            <person name="Altorfer M."/>
            <person name="Burckhardt D."/>
            <person name="Oertli M."/>
            <person name="Naumann U."/>
            <person name="Petersen F."/>
            <person name="Wong J."/>
        </authorList>
    </citation>
    <scope>NUCLEOTIDE SEQUENCE</scope>
    <source>
        <strain evidence="1">GSM-AAB239-AS_SAM_17_03QT</strain>
        <tissue evidence="1">Leaf</tissue>
    </source>
</reference>
<evidence type="ECO:0000313" key="2">
    <source>
        <dbReference type="Proteomes" id="UP001140949"/>
    </source>
</evidence>
<comment type="caution">
    <text evidence="1">The sequence shown here is derived from an EMBL/GenBank/DDBJ whole genome shotgun (WGS) entry which is preliminary data.</text>
</comment>
<dbReference type="Proteomes" id="UP001140949">
    <property type="component" value="Unassembled WGS sequence"/>
</dbReference>
<sequence length="37" mass="4013">MGKLYITRVSLPSFKCCKEVLPNSHSFFLVGDGGSPP</sequence>